<dbReference type="PANTHER" id="PTHR34415">
    <property type="entry name" value="INTEGRASE CATALYTIC DOMAIN-CONTAINING PROTEIN"/>
    <property type="match status" value="1"/>
</dbReference>
<reference evidence="1" key="1">
    <citation type="journal article" date="2023" name="G3 (Bethesda)">
        <title>A reference genome for the long-term kleptoplast-retaining sea slug Elysia crispata morphotype clarki.</title>
        <authorList>
            <person name="Eastman K.E."/>
            <person name="Pendleton A.L."/>
            <person name="Shaikh M.A."/>
            <person name="Suttiyut T."/>
            <person name="Ogas R."/>
            <person name="Tomko P."/>
            <person name="Gavelis G."/>
            <person name="Widhalm J.R."/>
            <person name="Wisecaver J.H."/>
        </authorList>
    </citation>
    <scope>NUCLEOTIDE SEQUENCE</scope>
    <source>
        <strain evidence="1">ECLA1</strain>
    </source>
</reference>
<sequence length="332" mass="37823">MEAALARQLADFLEGGVFGAQLNSNLVGILKTCPLTNWTGERLFDNFDDDLQKRRNTSLHNRSTTNMWKRNKTSKWLGKQSLSSSEKLVKKAIKCLPVWGKKHQEEGAAVKEKIKAKIRHNKSEKDKKDFKEKEKRLKVINAIIGESSNLIETKQELDQVFNGPNAVETLKDQISLRKWAKYCPEIFVTHPMTDLCWVCQRNNTKISCSANLTVEVKAELIAEQNHPLMFVTTEVFYQTCVEDSKRTAEALGITMLEPSPSCSKPVTFRHSFDYAQQVYLPSNPLQPGLIYFLVPRECGIFPVYWKPFALIDEGMCSGKGNIAVISYLDFFF</sequence>
<dbReference type="PANTHER" id="PTHR34415:SF1">
    <property type="entry name" value="INTEGRASE CATALYTIC DOMAIN-CONTAINING PROTEIN"/>
    <property type="match status" value="1"/>
</dbReference>
<dbReference type="EMBL" id="JAWDGP010006009">
    <property type="protein sequence ID" value="KAK3748576.1"/>
    <property type="molecule type" value="Genomic_DNA"/>
</dbReference>
<evidence type="ECO:0000313" key="2">
    <source>
        <dbReference type="Proteomes" id="UP001283361"/>
    </source>
</evidence>
<accession>A0AAE0YKN7</accession>
<comment type="caution">
    <text evidence="1">The sequence shown here is derived from an EMBL/GenBank/DDBJ whole genome shotgun (WGS) entry which is preliminary data.</text>
</comment>
<keyword evidence="2" id="KW-1185">Reference proteome</keyword>
<organism evidence="1 2">
    <name type="scientific">Elysia crispata</name>
    <name type="common">lettuce slug</name>
    <dbReference type="NCBI Taxonomy" id="231223"/>
    <lineage>
        <taxon>Eukaryota</taxon>
        <taxon>Metazoa</taxon>
        <taxon>Spiralia</taxon>
        <taxon>Lophotrochozoa</taxon>
        <taxon>Mollusca</taxon>
        <taxon>Gastropoda</taxon>
        <taxon>Heterobranchia</taxon>
        <taxon>Euthyneura</taxon>
        <taxon>Panpulmonata</taxon>
        <taxon>Sacoglossa</taxon>
        <taxon>Placobranchoidea</taxon>
        <taxon>Plakobranchidae</taxon>
        <taxon>Elysia</taxon>
    </lineage>
</organism>
<dbReference type="AlphaFoldDB" id="A0AAE0YKN7"/>
<dbReference type="Proteomes" id="UP001283361">
    <property type="component" value="Unassembled WGS sequence"/>
</dbReference>
<protein>
    <submittedName>
        <fullName evidence="1">Uncharacterized protein</fullName>
    </submittedName>
</protein>
<gene>
    <name evidence="1" type="ORF">RRG08_011658</name>
</gene>
<evidence type="ECO:0000313" key="1">
    <source>
        <dbReference type="EMBL" id="KAK3748576.1"/>
    </source>
</evidence>
<proteinExistence type="predicted"/>
<name>A0AAE0YKN7_9GAST</name>